<evidence type="ECO:0000259" key="1">
    <source>
        <dbReference type="Pfam" id="PF13417"/>
    </source>
</evidence>
<proteinExistence type="predicted"/>
<gene>
    <name evidence="3" type="ORF">N7456_000639</name>
</gene>
<dbReference type="EMBL" id="JAPQKH010000001">
    <property type="protein sequence ID" value="KAJ5116291.1"/>
    <property type="molecule type" value="Genomic_DNA"/>
</dbReference>
<comment type="caution">
    <text evidence="3">The sequence shown here is derived from an EMBL/GenBank/DDBJ whole genome shotgun (WGS) entry which is preliminary data.</text>
</comment>
<dbReference type="InterPro" id="IPR036249">
    <property type="entry name" value="Thioredoxin-like_sf"/>
</dbReference>
<dbReference type="Pfam" id="PF22041">
    <property type="entry name" value="GST_C_7"/>
    <property type="match status" value="1"/>
</dbReference>
<dbReference type="OrthoDB" id="4951845at2759"/>
<evidence type="ECO:0000259" key="2">
    <source>
        <dbReference type="Pfam" id="PF22041"/>
    </source>
</evidence>
<accession>A0A9W9GCI3</accession>
<dbReference type="InterPro" id="IPR054416">
    <property type="entry name" value="GST_UstS-like_C"/>
</dbReference>
<dbReference type="Gene3D" id="1.20.1050.10">
    <property type="match status" value="1"/>
</dbReference>
<name>A0A9W9GCI3_9EURO</name>
<reference evidence="3" key="1">
    <citation type="submission" date="2022-11" db="EMBL/GenBank/DDBJ databases">
        <authorList>
            <person name="Petersen C."/>
        </authorList>
    </citation>
    <scope>NUCLEOTIDE SEQUENCE</scope>
    <source>
        <strain evidence="3">IBT 30069</strain>
    </source>
</reference>
<evidence type="ECO:0000313" key="4">
    <source>
        <dbReference type="Proteomes" id="UP001149165"/>
    </source>
</evidence>
<protein>
    <recommendedName>
        <fullName evidence="5">GST N-terminal domain-containing protein</fullName>
    </recommendedName>
</protein>
<dbReference type="InterPro" id="IPR004045">
    <property type="entry name" value="Glutathione_S-Trfase_N"/>
</dbReference>
<reference evidence="3" key="2">
    <citation type="journal article" date="2023" name="IMA Fungus">
        <title>Comparative genomic study of the Penicillium genus elucidates a diverse pangenome and 15 lateral gene transfer events.</title>
        <authorList>
            <person name="Petersen C."/>
            <person name="Sorensen T."/>
            <person name="Nielsen M.R."/>
            <person name="Sondergaard T.E."/>
            <person name="Sorensen J.L."/>
            <person name="Fitzpatrick D.A."/>
            <person name="Frisvad J.C."/>
            <person name="Nielsen K.L."/>
        </authorList>
    </citation>
    <scope>NUCLEOTIDE SEQUENCE</scope>
    <source>
        <strain evidence="3">IBT 30069</strain>
    </source>
</reference>
<dbReference type="Gene3D" id="3.40.30.10">
    <property type="entry name" value="Glutaredoxin"/>
    <property type="match status" value="1"/>
</dbReference>
<feature type="domain" description="GST N-terminal" evidence="1">
    <location>
        <begin position="26"/>
        <end position="98"/>
    </location>
</feature>
<dbReference type="SUPFAM" id="SSF52833">
    <property type="entry name" value="Thioredoxin-like"/>
    <property type="match status" value="1"/>
</dbReference>
<evidence type="ECO:0000313" key="3">
    <source>
        <dbReference type="EMBL" id="KAJ5116291.1"/>
    </source>
</evidence>
<keyword evidence="4" id="KW-1185">Reference proteome</keyword>
<sequence length="245" mass="28210">MFSPPAGRPQIILYDLACTKGVCFDPAVWRVRLALNYKRIPYRTIFLEFPDVRPTFYALGLVSSTEEAYEAPAIHYLPSDEYLMGSSRIIDFLEYKYAWPSLPAPSQSEAIRRIETQVRSYLDTIFELSILPRIINILSPRSRTYHRHAAEKRYDFPIEELLDDEEETHWRMLEGGMREISGLLQAKKAVGPYVLGGHVSLTDFMIAGYMQSARTIDEAVYERIARFPGFAQIYDACAAFMEQKD</sequence>
<organism evidence="3 4">
    <name type="scientific">Penicillium angulare</name>
    <dbReference type="NCBI Taxonomy" id="116970"/>
    <lineage>
        <taxon>Eukaryota</taxon>
        <taxon>Fungi</taxon>
        <taxon>Dikarya</taxon>
        <taxon>Ascomycota</taxon>
        <taxon>Pezizomycotina</taxon>
        <taxon>Eurotiomycetes</taxon>
        <taxon>Eurotiomycetidae</taxon>
        <taxon>Eurotiales</taxon>
        <taxon>Aspergillaceae</taxon>
        <taxon>Penicillium</taxon>
    </lineage>
</organism>
<evidence type="ECO:0008006" key="5">
    <source>
        <dbReference type="Google" id="ProtNLM"/>
    </source>
</evidence>
<dbReference type="Pfam" id="PF13417">
    <property type="entry name" value="GST_N_3"/>
    <property type="match status" value="1"/>
</dbReference>
<dbReference type="AlphaFoldDB" id="A0A9W9GCI3"/>
<dbReference type="Proteomes" id="UP001149165">
    <property type="component" value="Unassembled WGS sequence"/>
</dbReference>
<feature type="domain" description="Glutathione S-transferase UstS-like C-terminal" evidence="2">
    <location>
        <begin position="128"/>
        <end position="219"/>
    </location>
</feature>